<evidence type="ECO:0000313" key="2">
    <source>
        <dbReference type="Proteomes" id="UP000828048"/>
    </source>
</evidence>
<proteinExistence type="predicted"/>
<accession>A0ACB7XH62</accession>
<reference evidence="1 2" key="1">
    <citation type="journal article" date="2021" name="Hortic Res">
        <title>High-quality reference genome and annotation aids understanding of berry development for evergreen blueberry (Vaccinium darrowii).</title>
        <authorList>
            <person name="Yu J."/>
            <person name="Hulse-Kemp A.M."/>
            <person name="Babiker E."/>
            <person name="Staton M."/>
        </authorList>
    </citation>
    <scope>NUCLEOTIDE SEQUENCE [LARGE SCALE GENOMIC DNA]</scope>
    <source>
        <strain evidence="2">cv. NJ 8807/NJ 8810</strain>
        <tissue evidence="1">Young leaf</tissue>
    </source>
</reference>
<dbReference type="EMBL" id="CM037160">
    <property type="protein sequence ID" value="KAH7840117.1"/>
    <property type="molecule type" value="Genomic_DNA"/>
</dbReference>
<organism evidence="1 2">
    <name type="scientific">Vaccinium darrowii</name>
    <dbReference type="NCBI Taxonomy" id="229202"/>
    <lineage>
        <taxon>Eukaryota</taxon>
        <taxon>Viridiplantae</taxon>
        <taxon>Streptophyta</taxon>
        <taxon>Embryophyta</taxon>
        <taxon>Tracheophyta</taxon>
        <taxon>Spermatophyta</taxon>
        <taxon>Magnoliopsida</taxon>
        <taxon>eudicotyledons</taxon>
        <taxon>Gunneridae</taxon>
        <taxon>Pentapetalae</taxon>
        <taxon>asterids</taxon>
        <taxon>Ericales</taxon>
        <taxon>Ericaceae</taxon>
        <taxon>Vaccinioideae</taxon>
        <taxon>Vaccinieae</taxon>
        <taxon>Vaccinium</taxon>
    </lineage>
</organism>
<sequence length="129" mass="14174">MDLGQSIHSKEEDDHQEDDIEEPSATPLWKYVTKVTGEGSSKGGGGSAKFSCNFGCQTKPYTGSYLRVRAHLIGVPAGQKKKGVQRCPVLSKEEVELLKEEESNAQRLFGNSKSKKQLPMGQLVRILPL</sequence>
<comment type="caution">
    <text evidence="1">The sequence shown here is derived from an EMBL/GenBank/DDBJ whole genome shotgun (WGS) entry which is preliminary data.</text>
</comment>
<protein>
    <submittedName>
        <fullName evidence="1">Uncharacterized protein</fullName>
    </submittedName>
</protein>
<dbReference type="Proteomes" id="UP000828048">
    <property type="component" value="Chromosome 10"/>
</dbReference>
<name>A0ACB7XH62_9ERIC</name>
<evidence type="ECO:0000313" key="1">
    <source>
        <dbReference type="EMBL" id="KAH7840117.1"/>
    </source>
</evidence>
<keyword evidence="2" id="KW-1185">Reference proteome</keyword>
<gene>
    <name evidence="1" type="ORF">Vadar_012859</name>
</gene>